<keyword evidence="5" id="KW-0012">Acyltransferase</keyword>
<dbReference type="Pfam" id="PF00109">
    <property type="entry name" value="ketoacyl-synt"/>
    <property type="match status" value="1"/>
</dbReference>
<dbReference type="InterPro" id="IPR018201">
    <property type="entry name" value="Ketoacyl_synth_AS"/>
</dbReference>
<keyword evidence="2 3" id="KW-0808">Transferase</keyword>
<dbReference type="PANTHER" id="PTHR11712">
    <property type="entry name" value="POLYKETIDE SYNTHASE-RELATED"/>
    <property type="match status" value="1"/>
</dbReference>
<dbReference type="EC" id="2.3.1.-" evidence="5"/>
<evidence type="ECO:0000256" key="2">
    <source>
        <dbReference type="ARBA" id="ARBA00022679"/>
    </source>
</evidence>
<evidence type="ECO:0000313" key="6">
    <source>
        <dbReference type="Proteomes" id="UP001228690"/>
    </source>
</evidence>
<dbReference type="PROSITE" id="PS52004">
    <property type="entry name" value="KS3_2"/>
    <property type="match status" value="1"/>
</dbReference>
<dbReference type="CDD" id="cd00834">
    <property type="entry name" value="KAS_I_II"/>
    <property type="match status" value="1"/>
</dbReference>
<organism evidence="5 6">
    <name type="scientific">Candidatus Haliotispira prima</name>
    <dbReference type="NCBI Taxonomy" id="3034016"/>
    <lineage>
        <taxon>Bacteria</taxon>
        <taxon>Pseudomonadati</taxon>
        <taxon>Spirochaetota</taxon>
        <taxon>Spirochaetia</taxon>
        <taxon>Spirochaetales</taxon>
        <taxon>Spirochaetaceae</taxon>
        <taxon>Candidatus Haliotispira</taxon>
    </lineage>
</organism>
<dbReference type="InterPro" id="IPR016039">
    <property type="entry name" value="Thiolase-like"/>
</dbReference>
<dbReference type="InterPro" id="IPR020841">
    <property type="entry name" value="PKS_Beta-ketoAc_synthase_dom"/>
</dbReference>
<evidence type="ECO:0000313" key="5">
    <source>
        <dbReference type="EMBL" id="WGK69175.1"/>
    </source>
</evidence>
<dbReference type="SMART" id="SM00825">
    <property type="entry name" value="PKS_KS"/>
    <property type="match status" value="1"/>
</dbReference>
<dbReference type="SUPFAM" id="SSF53901">
    <property type="entry name" value="Thiolase-like"/>
    <property type="match status" value="2"/>
</dbReference>
<dbReference type="InterPro" id="IPR000794">
    <property type="entry name" value="Beta-ketoacyl_synthase"/>
</dbReference>
<feature type="domain" description="Ketosynthase family 3 (KS3)" evidence="4">
    <location>
        <begin position="3"/>
        <end position="417"/>
    </location>
</feature>
<evidence type="ECO:0000259" key="4">
    <source>
        <dbReference type="PROSITE" id="PS52004"/>
    </source>
</evidence>
<sequence length="420" mass="44785">MTDRRIVITGIGTINPVGRDVPDFWENLAKGKSGIVNLCSIYPILSDYSVKIGGYFHLPENARDYFGRYGKWLKRLDEFIAYMQIAGAQAMQDSGLDMAKEDPFRVGSLLGSGEGGLNSHERNQSYLQNQGVSAISPLYVLNVIPNSGTGFFAQSYGLRGPNFAPVSACATSNHSIGLSCMMIETGMADVMFAGGSEASLNPSGIGAFGNLGALTIQYSDQPELASRPFDAKRSGFVMSNGAGAMCLEELEHAKKRGAKIYAEVSGYSFSADAHDLVAPHPEGISTSYTMKKAMEKARLAPSQISLINAHGTSTTLGDLAESIAIHKAFGPSAESVAVHSTKSMTGHTIGASGAIEAIAALLSMEKGIVHPSINCDEQDPEIRLNIVKETREDLAIEHIMSNNFGFGGQNAVVILSRFQS</sequence>
<dbReference type="PROSITE" id="PS00606">
    <property type="entry name" value="KS3_1"/>
    <property type="match status" value="1"/>
</dbReference>
<comment type="similarity">
    <text evidence="1 3">Belongs to the thiolase-like superfamily. Beta-ketoacyl-ACP synthases family.</text>
</comment>
<dbReference type="InterPro" id="IPR014030">
    <property type="entry name" value="Ketoacyl_synth_N"/>
</dbReference>
<dbReference type="InterPro" id="IPR014031">
    <property type="entry name" value="Ketoacyl_synth_C"/>
</dbReference>
<keyword evidence="6" id="KW-1185">Reference proteome</keyword>
<accession>A0ABY8MHY5</accession>
<dbReference type="GO" id="GO:0016746">
    <property type="term" value="F:acyltransferase activity"/>
    <property type="evidence" value="ECO:0007669"/>
    <property type="project" value="UniProtKB-KW"/>
</dbReference>
<evidence type="ECO:0000256" key="1">
    <source>
        <dbReference type="ARBA" id="ARBA00008467"/>
    </source>
</evidence>
<dbReference type="Proteomes" id="UP001228690">
    <property type="component" value="Chromosome"/>
</dbReference>
<dbReference type="EMBL" id="CP123443">
    <property type="protein sequence ID" value="WGK69175.1"/>
    <property type="molecule type" value="Genomic_DNA"/>
</dbReference>
<evidence type="ECO:0000256" key="3">
    <source>
        <dbReference type="RuleBase" id="RU003694"/>
    </source>
</evidence>
<protein>
    <submittedName>
        <fullName evidence="5">Beta-ketoacyl-[acyl-carrier-protein] synthase family protein</fullName>
        <ecNumber evidence="5">2.3.1.-</ecNumber>
    </submittedName>
</protein>
<dbReference type="PANTHER" id="PTHR11712:SF336">
    <property type="entry name" value="3-OXOACYL-[ACYL-CARRIER-PROTEIN] SYNTHASE, MITOCHONDRIAL"/>
    <property type="match status" value="1"/>
</dbReference>
<proteinExistence type="inferred from homology"/>
<dbReference type="Gene3D" id="3.40.47.10">
    <property type="match status" value="1"/>
</dbReference>
<gene>
    <name evidence="5" type="ORF">P0082_11935</name>
</gene>
<dbReference type="RefSeq" id="WP_326927362.1">
    <property type="nucleotide sequence ID" value="NZ_CP123443.1"/>
</dbReference>
<dbReference type="Pfam" id="PF02801">
    <property type="entry name" value="Ketoacyl-synt_C"/>
    <property type="match status" value="1"/>
</dbReference>
<dbReference type="NCBIfam" id="NF005589">
    <property type="entry name" value="PRK07314.1"/>
    <property type="match status" value="1"/>
</dbReference>
<reference evidence="5 6" key="1">
    <citation type="submission" date="2023-04" db="EMBL/GenBank/DDBJ databases">
        <title>Spirochaete genome identified in red abalone sample constitutes a novel genus.</title>
        <authorList>
            <person name="Sharma S.P."/>
            <person name="Purcell C.M."/>
            <person name="Hyde J.R."/>
            <person name="Severin A.J."/>
        </authorList>
    </citation>
    <scope>NUCLEOTIDE SEQUENCE [LARGE SCALE GENOMIC DNA]</scope>
    <source>
        <strain evidence="5 6">SP-2023</strain>
    </source>
</reference>
<name>A0ABY8MHY5_9SPIO</name>